<evidence type="ECO:0000313" key="1">
    <source>
        <dbReference type="EMBL" id="MDH6504088.1"/>
    </source>
</evidence>
<accession>A0AA43M8I4</accession>
<comment type="caution">
    <text evidence="1">The sequence shown here is derived from an EMBL/GenBank/DDBJ whole genome shotgun (WGS) entry which is preliminary data.</text>
</comment>
<dbReference type="RefSeq" id="WP_280756778.1">
    <property type="nucleotide sequence ID" value="NZ_JARXXW010000005.1"/>
</dbReference>
<dbReference type="Pfam" id="PF12512">
    <property type="entry name" value="DUF3717"/>
    <property type="match status" value="1"/>
</dbReference>
<dbReference type="EMBL" id="JARXYA010000006">
    <property type="protein sequence ID" value="MDH6504088.1"/>
    <property type="molecule type" value="Genomic_DNA"/>
</dbReference>
<evidence type="ECO:0000313" key="2">
    <source>
        <dbReference type="Proteomes" id="UP001161160"/>
    </source>
</evidence>
<dbReference type="InterPro" id="IPR022191">
    <property type="entry name" value="DUF3717"/>
</dbReference>
<name>A0AA43M8I4_9BURK</name>
<reference evidence="1" key="1">
    <citation type="submission" date="2023-04" db="EMBL/GenBank/DDBJ databases">
        <title>Genome Encyclopedia of Bacteria and Archaea VI: Functional Genomics of Type Strains.</title>
        <authorList>
            <person name="Whitman W."/>
        </authorList>
    </citation>
    <scope>NUCLEOTIDE SEQUENCE</scope>
    <source>
        <strain evidence="1">Enz.4-51</strain>
    </source>
</reference>
<dbReference type="Proteomes" id="UP001161160">
    <property type="component" value="Unassembled WGS sequence"/>
</dbReference>
<sequence length="79" mass="8838">MLFLSIQEIEAAINYWRSQSPAKGDELSLCFEVSSLAKPYAMMIVQGSQRIPMDLLDASAKSAIQKYLTQLNIKNTEPT</sequence>
<protein>
    <recommendedName>
        <fullName evidence="3">DUF3717 domain-containing protein</fullName>
    </recommendedName>
</protein>
<keyword evidence="2" id="KW-1185">Reference proteome</keyword>
<organism evidence="1 2">
    <name type="scientific">Polynucleobacter sphagniphilus</name>
    <dbReference type="NCBI Taxonomy" id="1743169"/>
    <lineage>
        <taxon>Bacteria</taxon>
        <taxon>Pseudomonadati</taxon>
        <taxon>Pseudomonadota</taxon>
        <taxon>Betaproteobacteria</taxon>
        <taxon>Burkholderiales</taxon>
        <taxon>Burkholderiaceae</taxon>
        <taxon>Polynucleobacter</taxon>
    </lineage>
</organism>
<proteinExistence type="predicted"/>
<dbReference type="AlphaFoldDB" id="A0AA43M8I4"/>
<evidence type="ECO:0008006" key="3">
    <source>
        <dbReference type="Google" id="ProtNLM"/>
    </source>
</evidence>
<gene>
    <name evidence="1" type="ORF">M2127_001393</name>
</gene>